<evidence type="ECO:0000313" key="1">
    <source>
        <dbReference type="EMBL" id="EAL68316.1"/>
    </source>
</evidence>
<dbReference type="EMBL" id="AAFI02000023">
    <property type="protein sequence ID" value="EAL68316.1"/>
    <property type="molecule type" value="Genomic_DNA"/>
</dbReference>
<protein>
    <submittedName>
        <fullName evidence="1">Uncharacterized protein</fullName>
    </submittedName>
</protein>
<dbReference type="AlphaFoldDB" id="Q54YD7"/>
<accession>Q54YD7</accession>
<dbReference type="PaxDb" id="44689-DDB0205349"/>
<dbReference type="HOGENOM" id="CLU_2946466_0_0_1"/>
<dbReference type="GeneID" id="8621474"/>
<comment type="caution">
    <text evidence="1">The sequence shown here is derived from an EMBL/GenBank/DDBJ whole genome shotgun (WGS) entry which is preliminary data.</text>
</comment>
<dbReference type="KEGG" id="ddi:DDB_G0278287"/>
<evidence type="ECO:0000313" key="2">
    <source>
        <dbReference type="Proteomes" id="UP000002195"/>
    </source>
</evidence>
<dbReference type="Proteomes" id="UP000002195">
    <property type="component" value="Unassembled WGS sequence"/>
</dbReference>
<reference evidence="1 2" key="1">
    <citation type="journal article" date="2005" name="Nature">
        <title>The genome of the social amoeba Dictyostelium discoideum.</title>
        <authorList>
            <consortium name="The Dictyostelium discoideum Sequencing Consortium"/>
            <person name="Eichinger L."/>
            <person name="Pachebat J.A."/>
            <person name="Glockner G."/>
            <person name="Rajandream M.A."/>
            <person name="Sucgang R."/>
            <person name="Berriman M."/>
            <person name="Song J."/>
            <person name="Olsen R."/>
            <person name="Szafranski K."/>
            <person name="Xu Q."/>
            <person name="Tunggal B."/>
            <person name="Kummerfeld S."/>
            <person name="Madera M."/>
            <person name="Konfortov B.A."/>
            <person name="Rivero F."/>
            <person name="Bankier A.T."/>
            <person name="Lehmann R."/>
            <person name="Hamlin N."/>
            <person name="Davies R."/>
            <person name="Gaudet P."/>
            <person name="Fey P."/>
            <person name="Pilcher K."/>
            <person name="Chen G."/>
            <person name="Saunders D."/>
            <person name="Sodergren E."/>
            <person name="Davis P."/>
            <person name="Kerhornou A."/>
            <person name="Nie X."/>
            <person name="Hall N."/>
            <person name="Anjard C."/>
            <person name="Hemphill L."/>
            <person name="Bason N."/>
            <person name="Farbrother P."/>
            <person name="Desany B."/>
            <person name="Just E."/>
            <person name="Morio T."/>
            <person name="Rost R."/>
            <person name="Churcher C."/>
            <person name="Cooper J."/>
            <person name="Haydock S."/>
            <person name="van Driessche N."/>
            <person name="Cronin A."/>
            <person name="Goodhead I."/>
            <person name="Muzny D."/>
            <person name="Mourier T."/>
            <person name="Pain A."/>
            <person name="Lu M."/>
            <person name="Harper D."/>
            <person name="Lindsay R."/>
            <person name="Hauser H."/>
            <person name="James K."/>
            <person name="Quiles M."/>
            <person name="Madan Babu M."/>
            <person name="Saito T."/>
            <person name="Buchrieser C."/>
            <person name="Wardroper A."/>
            <person name="Felder M."/>
            <person name="Thangavelu M."/>
            <person name="Johnson D."/>
            <person name="Knights A."/>
            <person name="Loulseged H."/>
            <person name="Mungall K."/>
            <person name="Oliver K."/>
            <person name="Price C."/>
            <person name="Quail M.A."/>
            <person name="Urushihara H."/>
            <person name="Hernandez J."/>
            <person name="Rabbinowitsch E."/>
            <person name="Steffen D."/>
            <person name="Sanders M."/>
            <person name="Ma J."/>
            <person name="Kohara Y."/>
            <person name="Sharp S."/>
            <person name="Simmonds M."/>
            <person name="Spiegler S."/>
            <person name="Tivey A."/>
            <person name="Sugano S."/>
            <person name="White B."/>
            <person name="Walker D."/>
            <person name="Woodward J."/>
            <person name="Winckler T."/>
            <person name="Tanaka Y."/>
            <person name="Shaulsky G."/>
            <person name="Schleicher M."/>
            <person name="Weinstock G."/>
            <person name="Rosenthal A."/>
            <person name="Cox E.C."/>
            <person name="Chisholm R.L."/>
            <person name="Gibbs R."/>
            <person name="Loomis W.F."/>
            <person name="Platzer M."/>
            <person name="Kay R.R."/>
            <person name="Williams J."/>
            <person name="Dear P.H."/>
            <person name="Noegel A.A."/>
            <person name="Barrell B."/>
            <person name="Kuspa A."/>
        </authorList>
    </citation>
    <scope>NUCLEOTIDE SEQUENCE [LARGE SCALE GENOMIC DNA]</scope>
    <source>
        <strain evidence="1 2">AX4</strain>
    </source>
</reference>
<keyword evidence="2" id="KW-1185">Reference proteome</keyword>
<dbReference type="VEuPathDB" id="AmoebaDB:DDB_G0278287"/>
<proteinExistence type="predicted"/>
<dbReference type="RefSeq" id="XP_642265.1">
    <property type="nucleotide sequence ID" value="XM_637173.1"/>
</dbReference>
<organism evidence="1 2">
    <name type="scientific">Dictyostelium discoideum</name>
    <name type="common">Social amoeba</name>
    <dbReference type="NCBI Taxonomy" id="44689"/>
    <lineage>
        <taxon>Eukaryota</taxon>
        <taxon>Amoebozoa</taxon>
        <taxon>Evosea</taxon>
        <taxon>Eumycetozoa</taxon>
        <taxon>Dictyostelia</taxon>
        <taxon>Dictyosteliales</taxon>
        <taxon>Dictyosteliaceae</taxon>
        <taxon>Dictyostelium</taxon>
    </lineage>
</organism>
<gene>
    <name evidence="1" type="ORF">DDB_G0278287</name>
</gene>
<sequence length="60" mass="6987">MVKIVTRRAIQLSKRTRVQMFDLKQVLTQKVKKSLPMFSKSKRILSKGKYSTKTSTKISK</sequence>
<name>Q54YD7_DICDI</name>
<dbReference type="InParanoid" id="Q54YD7"/>